<protein>
    <submittedName>
        <fullName evidence="5">Glycosyltransferase</fullName>
        <ecNumber evidence="5">2.4.-.-</ecNumber>
    </submittedName>
</protein>
<sequence>MTSGPKISVIMSLYNPRPFHWLKAAVDSILDQSFNDFEFLIYDDGSYEECRRFIEEIGQLDSRIRILRGEENRGIAYGLNACIRAAKGAYLARMDGDDISLPHRLEVQKAFLDVNPEIDYVGSAAALLEGEKLWGMRRLAAIPQKEDFLSFSPYIHPSVMFRREIFEKYGLYNTSDLCRRCEDYELFIRLHRAGSYGCNLEEILLYYREEKDSYKKRTFQSRRREARLRRQNFPALGLSGFWAELYKYKPYGTAVIPKGIYREIKKRSQKKSEKWHV</sequence>
<evidence type="ECO:0000256" key="1">
    <source>
        <dbReference type="ARBA" id="ARBA00006739"/>
    </source>
</evidence>
<dbReference type="InterPro" id="IPR050834">
    <property type="entry name" value="Glycosyltransf_2"/>
</dbReference>
<dbReference type="Proteomes" id="UP000886814">
    <property type="component" value="Unassembled WGS sequence"/>
</dbReference>
<reference evidence="5" key="2">
    <citation type="submission" date="2021-04" db="EMBL/GenBank/DDBJ databases">
        <authorList>
            <person name="Gilroy R."/>
        </authorList>
    </citation>
    <scope>NUCLEOTIDE SEQUENCE</scope>
    <source>
        <strain evidence="5">CHK195-9823</strain>
    </source>
</reference>
<evidence type="ECO:0000256" key="2">
    <source>
        <dbReference type="ARBA" id="ARBA00022676"/>
    </source>
</evidence>
<dbReference type="EMBL" id="DXIQ01000027">
    <property type="protein sequence ID" value="HIV38213.1"/>
    <property type="molecule type" value="Genomic_DNA"/>
</dbReference>
<dbReference type="Gene3D" id="3.90.550.10">
    <property type="entry name" value="Spore Coat Polysaccharide Biosynthesis Protein SpsA, Chain A"/>
    <property type="match status" value="1"/>
</dbReference>
<keyword evidence="3 5" id="KW-0808">Transferase</keyword>
<dbReference type="InterPro" id="IPR029044">
    <property type="entry name" value="Nucleotide-diphossugar_trans"/>
</dbReference>
<dbReference type="AlphaFoldDB" id="A0A9D1PDG1"/>
<proteinExistence type="inferred from homology"/>
<dbReference type="GO" id="GO:0016757">
    <property type="term" value="F:glycosyltransferase activity"/>
    <property type="evidence" value="ECO:0007669"/>
    <property type="project" value="UniProtKB-KW"/>
</dbReference>
<evidence type="ECO:0000313" key="6">
    <source>
        <dbReference type="Proteomes" id="UP000886814"/>
    </source>
</evidence>
<dbReference type="PANTHER" id="PTHR43685">
    <property type="entry name" value="GLYCOSYLTRANSFERASE"/>
    <property type="match status" value="1"/>
</dbReference>
<name>A0A9D1PDG1_9FIRM</name>
<dbReference type="EC" id="2.4.-.-" evidence="5"/>
<dbReference type="SUPFAM" id="SSF53448">
    <property type="entry name" value="Nucleotide-diphospho-sugar transferases"/>
    <property type="match status" value="1"/>
</dbReference>
<dbReference type="PANTHER" id="PTHR43685:SF5">
    <property type="entry name" value="GLYCOSYLTRANSFERASE EPSE-RELATED"/>
    <property type="match status" value="1"/>
</dbReference>
<accession>A0A9D1PDG1</accession>
<feature type="domain" description="Glycosyltransferase 2-like" evidence="4">
    <location>
        <begin position="8"/>
        <end position="170"/>
    </location>
</feature>
<reference evidence="5" key="1">
    <citation type="journal article" date="2021" name="PeerJ">
        <title>Extensive microbial diversity within the chicken gut microbiome revealed by metagenomics and culture.</title>
        <authorList>
            <person name="Gilroy R."/>
            <person name="Ravi A."/>
            <person name="Getino M."/>
            <person name="Pursley I."/>
            <person name="Horton D.L."/>
            <person name="Alikhan N.F."/>
            <person name="Baker D."/>
            <person name="Gharbi K."/>
            <person name="Hall N."/>
            <person name="Watson M."/>
            <person name="Adriaenssens E.M."/>
            <person name="Foster-Nyarko E."/>
            <person name="Jarju S."/>
            <person name="Secka A."/>
            <person name="Antonio M."/>
            <person name="Oren A."/>
            <person name="Chaudhuri R.R."/>
            <person name="La Ragione R."/>
            <person name="Hildebrand F."/>
            <person name="Pallen M.J."/>
        </authorList>
    </citation>
    <scope>NUCLEOTIDE SEQUENCE</scope>
    <source>
        <strain evidence="5">CHK195-9823</strain>
    </source>
</reference>
<dbReference type="Pfam" id="PF00535">
    <property type="entry name" value="Glycos_transf_2"/>
    <property type="match status" value="1"/>
</dbReference>
<keyword evidence="2 5" id="KW-0328">Glycosyltransferase</keyword>
<evidence type="ECO:0000313" key="5">
    <source>
        <dbReference type="EMBL" id="HIV38213.1"/>
    </source>
</evidence>
<organism evidence="5 6">
    <name type="scientific">Candidatus Blautia stercorigallinarum</name>
    <dbReference type="NCBI Taxonomy" id="2838501"/>
    <lineage>
        <taxon>Bacteria</taxon>
        <taxon>Bacillati</taxon>
        <taxon>Bacillota</taxon>
        <taxon>Clostridia</taxon>
        <taxon>Lachnospirales</taxon>
        <taxon>Lachnospiraceae</taxon>
        <taxon>Blautia</taxon>
    </lineage>
</organism>
<evidence type="ECO:0000259" key="4">
    <source>
        <dbReference type="Pfam" id="PF00535"/>
    </source>
</evidence>
<comment type="caution">
    <text evidence="5">The sequence shown here is derived from an EMBL/GenBank/DDBJ whole genome shotgun (WGS) entry which is preliminary data.</text>
</comment>
<gene>
    <name evidence="5" type="ORF">H9747_04340</name>
</gene>
<comment type="similarity">
    <text evidence="1">Belongs to the glycosyltransferase 2 family.</text>
</comment>
<evidence type="ECO:0000256" key="3">
    <source>
        <dbReference type="ARBA" id="ARBA00022679"/>
    </source>
</evidence>
<dbReference type="InterPro" id="IPR001173">
    <property type="entry name" value="Glyco_trans_2-like"/>
</dbReference>